<keyword evidence="3" id="KW-1185">Reference proteome</keyword>
<dbReference type="EMBL" id="JAHWQX010000003">
    <property type="protein sequence ID" value="MBW3098372.1"/>
    <property type="molecule type" value="Genomic_DNA"/>
</dbReference>
<organism evidence="2 3">
    <name type="scientific">Pseudohoeflea coraliihabitans</name>
    <dbReference type="NCBI Taxonomy" id="2860393"/>
    <lineage>
        <taxon>Bacteria</taxon>
        <taxon>Pseudomonadati</taxon>
        <taxon>Pseudomonadota</taxon>
        <taxon>Alphaproteobacteria</taxon>
        <taxon>Hyphomicrobiales</taxon>
        <taxon>Rhizobiaceae</taxon>
        <taxon>Pseudohoeflea</taxon>
    </lineage>
</organism>
<sequence length="272" mass="30204">MKVRRQFTILGCSSSPGVPRINGDWGKCDPDNPKNRRRRAALLVRQIGPDGGVTTVVIDTGPDFREQMIDARVQAVDAVLYTHAHADHIHGIDDLRGFALTQRRQIPIYAEAATLRHLRASFGYCLETPVGSAYPPIIEARLIADPDKPIVIDGEGGPLTAQPLVQKHGDIISLGFRFGDVAYCCDVSDFPRATVARLADLDMIIIDALQYREHPSHLSIDQALWWVDKLGARNAVLTHMHTPLDYQTVLEETPEHVQPGYDGLTLDYEVEL</sequence>
<name>A0ABS6WQX3_9HYPH</name>
<dbReference type="RefSeq" id="WP_219202337.1">
    <property type="nucleotide sequence ID" value="NZ_JAHWQX010000003.1"/>
</dbReference>
<reference evidence="2" key="1">
    <citation type="submission" date="2021-07" db="EMBL/GenBank/DDBJ databases">
        <title>Pseudohoeflea marina sp. nov. a polyhydroxyalcanoate-producing bacterium.</title>
        <authorList>
            <person name="Zheng W."/>
            <person name="Yu S."/>
            <person name="Huang Y."/>
        </authorList>
    </citation>
    <scope>NUCLEOTIDE SEQUENCE</scope>
    <source>
        <strain evidence="2">DP4N28-3</strain>
    </source>
</reference>
<dbReference type="Pfam" id="PF12706">
    <property type="entry name" value="Lactamase_B_2"/>
    <property type="match status" value="1"/>
</dbReference>
<dbReference type="SMART" id="SM00849">
    <property type="entry name" value="Lactamase_B"/>
    <property type="match status" value="1"/>
</dbReference>
<dbReference type="Proteomes" id="UP001430804">
    <property type="component" value="Unassembled WGS sequence"/>
</dbReference>
<accession>A0ABS6WQX3</accession>
<evidence type="ECO:0000313" key="2">
    <source>
        <dbReference type="EMBL" id="MBW3098372.1"/>
    </source>
</evidence>
<dbReference type="PANTHER" id="PTHR42663">
    <property type="entry name" value="HYDROLASE C777.06C-RELATED-RELATED"/>
    <property type="match status" value="1"/>
</dbReference>
<dbReference type="PANTHER" id="PTHR42663:SF6">
    <property type="entry name" value="HYDROLASE C777.06C-RELATED"/>
    <property type="match status" value="1"/>
</dbReference>
<evidence type="ECO:0000313" key="3">
    <source>
        <dbReference type="Proteomes" id="UP001430804"/>
    </source>
</evidence>
<proteinExistence type="predicted"/>
<gene>
    <name evidence="2" type="ORF">KY465_13900</name>
</gene>
<evidence type="ECO:0000259" key="1">
    <source>
        <dbReference type="SMART" id="SM00849"/>
    </source>
</evidence>
<dbReference type="CDD" id="cd16279">
    <property type="entry name" value="metallo-hydrolase-like_MBL-fold"/>
    <property type="match status" value="1"/>
</dbReference>
<comment type="caution">
    <text evidence="2">The sequence shown here is derived from an EMBL/GenBank/DDBJ whole genome shotgun (WGS) entry which is preliminary data.</text>
</comment>
<dbReference type="InterPro" id="IPR001279">
    <property type="entry name" value="Metallo-B-lactamas"/>
</dbReference>
<feature type="domain" description="Metallo-beta-lactamase" evidence="1">
    <location>
        <begin position="52"/>
        <end position="239"/>
    </location>
</feature>
<protein>
    <submittedName>
        <fullName evidence="2">MBL fold metallo-hydrolase</fullName>
    </submittedName>
</protein>